<feature type="transmembrane region" description="Helical" evidence="2">
    <location>
        <begin position="66"/>
        <end position="87"/>
    </location>
</feature>
<reference evidence="3 4" key="1">
    <citation type="submission" date="2020-08" db="EMBL/GenBank/DDBJ databases">
        <title>Sequencing the genomes of 1000 actinobacteria strains.</title>
        <authorList>
            <person name="Klenk H.-P."/>
        </authorList>
    </citation>
    <scope>NUCLEOTIDE SEQUENCE [LARGE SCALE GENOMIC DNA]</scope>
    <source>
        <strain evidence="3 4">DSM 44230</strain>
    </source>
</reference>
<name>A0A7W7CAW6_9PSEU</name>
<sequence length="465" mass="49873">MSTPFDPQQPQQPQQPSGQVDPLTGEPIPGTGQPEFQQSQFYPGAPGFTAQPDPVIPEPRKRRTGLFIGAVVATVAVLGGGVTLVALNNSEPVKVAQPADVARDLVAAVAKNDLVGILDRLHPGEAKLFRDAMEKQAAEYKRLGVYKPEADPVKLPENFVKAEGVEFDGPGQQINDRLTVHSFAKGRITVNPEAGNTSSVYTEKFQKLMDSLGGGNAAVTETTTIDLERVAREIGHKPTLATVKVGGTWYASFFYSIADNGLKAAKKSWPQQSIPARGADSPEQAVRELITAAVDLNVTRVIELLPAEEMAVLHDMGQVLVTELSADEPPSARLLELETKTTDVPGGKKISPTKVVVQVEGQKYTVERQGDCVLIPVQNQQRKVCVDQLLAGMEAAAAQRGIELSEAAFSVLDRLAMAVLNIGVVTVEQGGKHFLSPATTVSELGLSFLRELQPADIDELIKLGR</sequence>
<evidence type="ECO:0000313" key="3">
    <source>
        <dbReference type="EMBL" id="MBB4677627.1"/>
    </source>
</evidence>
<keyword evidence="2" id="KW-0472">Membrane</keyword>
<comment type="caution">
    <text evidence="3">The sequence shown here is derived from an EMBL/GenBank/DDBJ whole genome shotgun (WGS) entry which is preliminary data.</text>
</comment>
<proteinExistence type="predicted"/>
<gene>
    <name evidence="3" type="ORF">HNR67_003745</name>
</gene>
<keyword evidence="4" id="KW-1185">Reference proteome</keyword>
<keyword evidence="2" id="KW-1133">Transmembrane helix</keyword>
<feature type="region of interest" description="Disordered" evidence="1">
    <location>
        <begin position="1"/>
        <end position="59"/>
    </location>
</feature>
<organism evidence="3 4">
    <name type="scientific">Crossiella cryophila</name>
    <dbReference type="NCBI Taxonomy" id="43355"/>
    <lineage>
        <taxon>Bacteria</taxon>
        <taxon>Bacillati</taxon>
        <taxon>Actinomycetota</taxon>
        <taxon>Actinomycetes</taxon>
        <taxon>Pseudonocardiales</taxon>
        <taxon>Pseudonocardiaceae</taxon>
        <taxon>Crossiella</taxon>
    </lineage>
</organism>
<evidence type="ECO:0000256" key="2">
    <source>
        <dbReference type="SAM" id="Phobius"/>
    </source>
</evidence>
<evidence type="ECO:0000313" key="4">
    <source>
        <dbReference type="Proteomes" id="UP000533598"/>
    </source>
</evidence>
<dbReference type="EMBL" id="JACHMH010000001">
    <property type="protein sequence ID" value="MBB4677627.1"/>
    <property type="molecule type" value="Genomic_DNA"/>
</dbReference>
<accession>A0A7W7CAW6</accession>
<keyword evidence="2" id="KW-0812">Transmembrane</keyword>
<dbReference type="Proteomes" id="UP000533598">
    <property type="component" value="Unassembled WGS sequence"/>
</dbReference>
<dbReference type="RefSeq" id="WP_185003548.1">
    <property type="nucleotide sequence ID" value="NZ_BAAAUI010000023.1"/>
</dbReference>
<protein>
    <submittedName>
        <fullName evidence="3">Uncharacterized protein</fullName>
    </submittedName>
</protein>
<evidence type="ECO:0000256" key="1">
    <source>
        <dbReference type="SAM" id="MobiDB-lite"/>
    </source>
</evidence>
<dbReference type="AlphaFoldDB" id="A0A7W7CAW6"/>